<dbReference type="InterPro" id="IPR036410">
    <property type="entry name" value="HSP_DnaJ_Cys-rich_dom_sf"/>
</dbReference>
<dbReference type="SUPFAM" id="SSF46565">
    <property type="entry name" value="Chaperone J-domain"/>
    <property type="match status" value="1"/>
</dbReference>
<evidence type="ECO:0000256" key="2">
    <source>
        <dbReference type="ARBA" id="ARBA00022737"/>
    </source>
</evidence>
<dbReference type="InterPro" id="IPR001623">
    <property type="entry name" value="DnaJ_domain"/>
</dbReference>
<dbReference type="PROSITE" id="PS51188">
    <property type="entry name" value="ZF_CR"/>
    <property type="match status" value="1"/>
</dbReference>
<dbReference type="STRING" id="1354746.A0A0B2UJ35"/>
<evidence type="ECO:0000313" key="9">
    <source>
        <dbReference type="EMBL" id="KHN69338.1"/>
    </source>
</evidence>
<dbReference type="CDD" id="cd06257">
    <property type="entry name" value="DnaJ"/>
    <property type="match status" value="1"/>
</dbReference>
<evidence type="ECO:0000256" key="4">
    <source>
        <dbReference type="ARBA" id="ARBA00022833"/>
    </source>
</evidence>
<evidence type="ECO:0000259" key="7">
    <source>
        <dbReference type="PROSITE" id="PS50076"/>
    </source>
</evidence>
<dbReference type="Gene3D" id="1.10.287.110">
    <property type="entry name" value="DnaJ domain"/>
    <property type="match status" value="1"/>
</dbReference>
<dbReference type="AlphaFoldDB" id="A0A0B2UJ35"/>
<dbReference type="Proteomes" id="UP000031056">
    <property type="component" value="Unassembled WGS sequence"/>
</dbReference>
<feature type="domain" description="CR-type" evidence="8">
    <location>
        <begin position="141"/>
        <end position="221"/>
    </location>
</feature>
<feature type="region of interest" description="Disordered" evidence="6">
    <location>
        <begin position="369"/>
        <end position="390"/>
    </location>
</feature>
<dbReference type="VEuPathDB" id="MicrosporidiaDB:M896_080730"/>
<dbReference type="InterPro" id="IPR001305">
    <property type="entry name" value="HSP_DnaJ_Cys-rich_dom"/>
</dbReference>
<dbReference type="GO" id="GO:0008270">
    <property type="term" value="F:zinc ion binding"/>
    <property type="evidence" value="ECO:0007669"/>
    <property type="project" value="UniProtKB-KW"/>
</dbReference>
<sequence length="402" mass="43839">MSGKDPKGYYKVLGLSPGASVADVRRAYSTQQAKFHMDSPIVREKLRNAKSEDEKEKIISECKEMSTKLNMAKDALFDEKKKKNYDSGMGEFGAQFSGGNYSDIFDIFSQFAGGGRGGQKSNKASSTKYVINISLKEAFCGKTSKFNVKREKICPSCDGKGAENTTVCKKCNGNGVYTSRRNLGGFVTLAETQCDGCSGKGYFAKGNACGECKGGEYVQDKIILEVTIKPGVVKGEKIVFEGMGDQRKGQVSGDVIFIIDVQDDSRFERRGSDLIGKMDIPLYTAIGGGVVYFTHIDGRQLEINVEPFKTFDVAVKIRGEGFKTQRSGLGSLILKPNIIIGGDSDRAKILEVLSMPNNKPYGATTKVKGEFGSIPEPEREHDEASDDGAQSARSFFNSFSFF</sequence>
<evidence type="ECO:0000259" key="8">
    <source>
        <dbReference type="PROSITE" id="PS51188"/>
    </source>
</evidence>
<dbReference type="GeneID" id="26262113"/>
<evidence type="ECO:0000256" key="1">
    <source>
        <dbReference type="ARBA" id="ARBA00022723"/>
    </source>
</evidence>
<dbReference type="EMBL" id="JOKQ01000008">
    <property type="protein sequence ID" value="KHN69338.1"/>
    <property type="molecule type" value="Genomic_DNA"/>
</dbReference>
<feature type="domain" description="J" evidence="7">
    <location>
        <begin position="8"/>
        <end position="89"/>
    </location>
</feature>
<keyword evidence="3 5" id="KW-0863">Zinc-finger</keyword>
<dbReference type="Gene3D" id="2.60.260.20">
    <property type="entry name" value="Urease metallochaperone UreE, N-terminal domain"/>
    <property type="match status" value="2"/>
</dbReference>
<dbReference type="CDD" id="cd10747">
    <property type="entry name" value="DnaJ_C"/>
    <property type="match status" value="1"/>
</dbReference>
<evidence type="ECO:0000256" key="3">
    <source>
        <dbReference type="ARBA" id="ARBA00022771"/>
    </source>
</evidence>
<feature type="zinc finger region" description="CR-type" evidence="5">
    <location>
        <begin position="141"/>
        <end position="221"/>
    </location>
</feature>
<proteinExistence type="predicted"/>
<accession>A0A0B2UJ35</accession>
<comment type="caution">
    <text evidence="9">The sequence shown here is derived from an EMBL/GenBank/DDBJ whole genome shotgun (WGS) entry which is preliminary data.</text>
</comment>
<evidence type="ECO:0000256" key="5">
    <source>
        <dbReference type="PROSITE-ProRule" id="PRU00546"/>
    </source>
</evidence>
<keyword evidence="4 5" id="KW-0862">Zinc</keyword>
<keyword evidence="1 5" id="KW-0479">Metal-binding</keyword>
<keyword evidence="10" id="KW-1185">Reference proteome</keyword>
<dbReference type="Pfam" id="PF01556">
    <property type="entry name" value="DnaJ_C"/>
    <property type="match status" value="1"/>
</dbReference>
<dbReference type="InterPro" id="IPR044713">
    <property type="entry name" value="DNJA1/2-like"/>
</dbReference>
<evidence type="ECO:0000256" key="6">
    <source>
        <dbReference type="SAM" id="MobiDB-lite"/>
    </source>
</evidence>
<dbReference type="InterPro" id="IPR036869">
    <property type="entry name" value="J_dom_sf"/>
</dbReference>
<dbReference type="RefSeq" id="XP_014563380.1">
    <property type="nucleotide sequence ID" value="XM_014707894.1"/>
</dbReference>
<dbReference type="PANTHER" id="PTHR43888">
    <property type="entry name" value="DNAJ-LIKE-2, ISOFORM A-RELATED"/>
    <property type="match status" value="1"/>
</dbReference>
<dbReference type="SUPFAM" id="SSF49493">
    <property type="entry name" value="HSP40/DnaJ peptide-binding domain"/>
    <property type="match status" value="2"/>
</dbReference>
<dbReference type="InParanoid" id="A0A0B2UJ35"/>
<dbReference type="PROSITE" id="PS50076">
    <property type="entry name" value="DNAJ_2"/>
    <property type="match status" value="1"/>
</dbReference>
<dbReference type="InterPro" id="IPR002939">
    <property type="entry name" value="DnaJ_C"/>
</dbReference>
<dbReference type="GO" id="GO:0051082">
    <property type="term" value="F:unfolded protein binding"/>
    <property type="evidence" value="ECO:0007669"/>
    <property type="project" value="InterPro"/>
</dbReference>
<dbReference type="Pfam" id="PF00684">
    <property type="entry name" value="DnaJ_CXXCXGXG"/>
    <property type="match status" value="1"/>
</dbReference>
<dbReference type="CDD" id="cd10719">
    <property type="entry name" value="DnaJ_zf"/>
    <property type="match status" value="1"/>
</dbReference>
<keyword evidence="2" id="KW-0677">Repeat</keyword>
<dbReference type="GO" id="GO:0030544">
    <property type="term" value="F:Hsp70 protein binding"/>
    <property type="evidence" value="ECO:0007669"/>
    <property type="project" value="InterPro"/>
</dbReference>
<dbReference type="GO" id="GO:0006457">
    <property type="term" value="P:protein folding"/>
    <property type="evidence" value="ECO:0007669"/>
    <property type="project" value="InterPro"/>
</dbReference>
<gene>
    <name evidence="9" type="ORF">M896_080730</name>
</gene>
<dbReference type="SUPFAM" id="SSF57938">
    <property type="entry name" value="DnaJ/Hsp40 cysteine-rich domain"/>
    <property type="match status" value="1"/>
</dbReference>
<dbReference type="HOGENOM" id="CLU_017633_0_7_1"/>
<dbReference type="OrthoDB" id="550424at2759"/>
<dbReference type="FunCoup" id="A0A0B2UJ35">
    <property type="interactions" value="264"/>
</dbReference>
<evidence type="ECO:0000313" key="10">
    <source>
        <dbReference type="Proteomes" id="UP000031056"/>
    </source>
</evidence>
<name>A0A0B2UJ35_9MICR</name>
<dbReference type="InterPro" id="IPR008971">
    <property type="entry name" value="HSP40/DnaJ_pept-bd"/>
</dbReference>
<reference evidence="9 10" key="1">
    <citation type="journal article" date="2014" name="MBio">
        <title>The Ordospora colligata genome; evolution of extreme reduction in microsporidia and host-to-parasite horizontal gene transfer.</title>
        <authorList>
            <person name="Pombert J.-F."/>
            <person name="Haag K.L."/>
            <person name="Beidas S."/>
            <person name="Ebert D."/>
            <person name="Keeling P.J."/>
        </authorList>
    </citation>
    <scope>NUCLEOTIDE SEQUENCE [LARGE SCALE GENOMIC DNA]</scope>
    <source>
        <strain evidence="9 10">OC4</strain>
    </source>
</reference>
<dbReference type="Gene3D" id="2.10.230.10">
    <property type="entry name" value="Heat shock protein DnaJ, cysteine-rich domain"/>
    <property type="match status" value="1"/>
</dbReference>
<organism evidence="9 10">
    <name type="scientific">Ordospora colligata OC4</name>
    <dbReference type="NCBI Taxonomy" id="1354746"/>
    <lineage>
        <taxon>Eukaryota</taxon>
        <taxon>Fungi</taxon>
        <taxon>Fungi incertae sedis</taxon>
        <taxon>Microsporidia</taxon>
        <taxon>Ordosporidae</taxon>
        <taxon>Ordospora</taxon>
    </lineage>
</organism>
<protein>
    <submittedName>
        <fullName evidence="9">DnaJ-class molecular chaperone</fullName>
    </submittedName>
</protein>